<keyword evidence="1" id="KW-1133">Transmembrane helix</keyword>
<dbReference type="AlphaFoldDB" id="A0A6G1F400"/>
<protein>
    <recommendedName>
        <fullName evidence="4">Late embryogenesis abundant protein LEA-2 subgroup domain-containing protein</fullName>
    </recommendedName>
</protein>
<dbReference type="PANTHER" id="PTHR33994:SF25">
    <property type="entry name" value="OS02G0619200 PROTEIN"/>
    <property type="match status" value="1"/>
</dbReference>
<keyword evidence="1" id="KW-0812">Transmembrane</keyword>
<sequence>MEMEASPADQRPPRRRRRCCCHGVDGGRVVFAVVLLLVAGLAIGGLAFLITVRTRDPVYSASIDAASGLELGPATDLGRAPTLDPVFNLTIRLSARRRVNIYQDCLLSGTTVEVIYRGVLLASGPVQQLCVGARETKDMPVVAWGAGVRLPGYALDALAADARRGAEAFDVAVKIPNTIHSGHHGGLYHLGTLVSCSARRVGDDPVAALMTPCHASSADIVPSYPNTGRTQPGGAS</sequence>
<reference evidence="2 3" key="1">
    <citation type="submission" date="2019-11" db="EMBL/GenBank/DDBJ databases">
        <title>Whole genome sequence of Oryza granulata.</title>
        <authorList>
            <person name="Li W."/>
        </authorList>
    </citation>
    <scope>NUCLEOTIDE SEQUENCE [LARGE SCALE GENOMIC DNA]</scope>
    <source>
        <strain evidence="3">cv. Menghai</strain>
        <tissue evidence="2">Leaf</tissue>
    </source>
</reference>
<evidence type="ECO:0000313" key="2">
    <source>
        <dbReference type="EMBL" id="KAF0931593.1"/>
    </source>
</evidence>
<dbReference type="PANTHER" id="PTHR33994">
    <property type="entry name" value="OS04G0515000 PROTEIN"/>
    <property type="match status" value="1"/>
</dbReference>
<evidence type="ECO:0008006" key="4">
    <source>
        <dbReference type="Google" id="ProtNLM"/>
    </source>
</evidence>
<proteinExistence type="predicted"/>
<evidence type="ECO:0000313" key="3">
    <source>
        <dbReference type="Proteomes" id="UP000479710"/>
    </source>
</evidence>
<evidence type="ECO:0000256" key="1">
    <source>
        <dbReference type="SAM" id="Phobius"/>
    </source>
</evidence>
<keyword evidence="1" id="KW-0472">Membrane</keyword>
<dbReference type="EMBL" id="SPHZ02000001">
    <property type="protein sequence ID" value="KAF0931593.1"/>
    <property type="molecule type" value="Genomic_DNA"/>
</dbReference>
<name>A0A6G1F400_9ORYZ</name>
<gene>
    <name evidence="2" type="ORF">E2562_005558</name>
</gene>
<comment type="caution">
    <text evidence="2">The sequence shown here is derived from an EMBL/GenBank/DDBJ whole genome shotgun (WGS) entry which is preliminary data.</text>
</comment>
<keyword evidence="3" id="KW-1185">Reference proteome</keyword>
<dbReference type="Proteomes" id="UP000479710">
    <property type="component" value="Unassembled WGS sequence"/>
</dbReference>
<feature type="transmembrane region" description="Helical" evidence="1">
    <location>
        <begin position="30"/>
        <end position="52"/>
    </location>
</feature>
<organism evidence="2 3">
    <name type="scientific">Oryza meyeriana var. granulata</name>
    <dbReference type="NCBI Taxonomy" id="110450"/>
    <lineage>
        <taxon>Eukaryota</taxon>
        <taxon>Viridiplantae</taxon>
        <taxon>Streptophyta</taxon>
        <taxon>Embryophyta</taxon>
        <taxon>Tracheophyta</taxon>
        <taxon>Spermatophyta</taxon>
        <taxon>Magnoliopsida</taxon>
        <taxon>Liliopsida</taxon>
        <taxon>Poales</taxon>
        <taxon>Poaceae</taxon>
        <taxon>BOP clade</taxon>
        <taxon>Oryzoideae</taxon>
        <taxon>Oryzeae</taxon>
        <taxon>Oryzinae</taxon>
        <taxon>Oryza</taxon>
        <taxon>Oryza meyeriana</taxon>
    </lineage>
</organism>
<accession>A0A6G1F400</accession>
<dbReference type="OrthoDB" id="660007at2759"/>